<comment type="caution">
    <text evidence="7">The sequence shown here is derived from an EMBL/GenBank/DDBJ whole genome shotgun (WGS) entry which is preliminary data.</text>
</comment>
<gene>
    <name evidence="7" type="ORF">EPUL_000731</name>
</gene>
<dbReference type="InterPro" id="IPR018464">
    <property type="entry name" value="CENP-O"/>
</dbReference>
<evidence type="ECO:0000313" key="8">
    <source>
        <dbReference type="Proteomes" id="UP000237438"/>
    </source>
</evidence>
<keyword evidence="5" id="KW-0539">Nucleus</keyword>
<accession>A0A2S4Q0Z1</accession>
<dbReference type="AlphaFoldDB" id="A0A2S4Q0Z1"/>
<proteinExistence type="inferred from homology"/>
<evidence type="ECO:0000256" key="5">
    <source>
        <dbReference type="ARBA" id="ARBA00023242"/>
    </source>
</evidence>
<comment type="subcellular location">
    <subcellularLocation>
        <location evidence="2">Chromosome</location>
        <location evidence="2">Centromere</location>
    </subcellularLocation>
    <subcellularLocation>
        <location evidence="1">Nucleus</location>
    </subcellularLocation>
</comment>
<dbReference type="OrthoDB" id="10050372at2759"/>
<evidence type="ECO:0000256" key="6">
    <source>
        <dbReference type="ARBA" id="ARBA00023328"/>
    </source>
</evidence>
<reference evidence="7 8" key="1">
    <citation type="submission" date="2017-10" db="EMBL/GenBank/DDBJ databases">
        <title>Development of genomic resources for the powdery mildew, Erysiphe pulchra.</title>
        <authorList>
            <person name="Wadl P.A."/>
            <person name="Mack B.M."/>
            <person name="Moore G."/>
            <person name="Beltz S.B."/>
        </authorList>
    </citation>
    <scope>NUCLEOTIDE SEQUENCE [LARGE SCALE GENOMIC DNA]</scope>
    <source>
        <strain evidence="7">Cflorida</strain>
    </source>
</reference>
<name>A0A2S4Q0Z1_9PEZI</name>
<dbReference type="GO" id="GO:0031511">
    <property type="term" value="C:Mis6-Sim4 complex"/>
    <property type="evidence" value="ECO:0007669"/>
    <property type="project" value="TreeGrafter"/>
</dbReference>
<evidence type="ECO:0008006" key="9">
    <source>
        <dbReference type="Google" id="ProtNLM"/>
    </source>
</evidence>
<dbReference type="EMBL" id="PEDP01000054">
    <property type="protein sequence ID" value="POS87917.1"/>
    <property type="molecule type" value="Genomic_DNA"/>
</dbReference>
<keyword evidence="8" id="KW-1185">Reference proteome</keyword>
<dbReference type="PANTHER" id="PTHR14582:SF1">
    <property type="entry name" value="CENTROMERE PROTEIN O"/>
    <property type="match status" value="1"/>
</dbReference>
<evidence type="ECO:0000256" key="1">
    <source>
        <dbReference type="ARBA" id="ARBA00004123"/>
    </source>
</evidence>
<evidence type="ECO:0000256" key="3">
    <source>
        <dbReference type="ARBA" id="ARBA00007321"/>
    </source>
</evidence>
<keyword evidence="6" id="KW-0137">Centromere</keyword>
<organism evidence="7 8">
    <name type="scientific">Erysiphe pulchra</name>
    <dbReference type="NCBI Taxonomy" id="225359"/>
    <lineage>
        <taxon>Eukaryota</taxon>
        <taxon>Fungi</taxon>
        <taxon>Dikarya</taxon>
        <taxon>Ascomycota</taxon>
        <taxon>Pezizomycotina</taxon>
        <taxon>Leotiomycetes</taxon>
        <taxon>Erysiphales</taxon>
        <taxon>Erysiphaceae</taxon>
        <taxon>Erysiphe</taxon>
    </lineage>
</organism>
<dbReference type="Pfam" id="PF09496">
    <property type="entry name" value="CENP-O"/>
    <property type="match status" value="1"/>
</dbReference>
<comment type="similarity">
    <text evidence="3">Belongs to the CENP-O/MCM21 family.</text>
</comment>
<dbReference type="Proteomes" id="UP000237438">
    <property type="component" value="Unassembled WGS sequence"/>
</dbReference>
<dbReference type="PANTHER" id="PTHR14582">
    <property type="entry name" value="INNER KINETOCHORE SUBUNIT MAL2"/>
    <property type="match status" value="1"/>
</dbReference>
<evidence type="ECO:0000256" key="2">
    <source>
        <dbReference type="ARBA" id="ARBA00004584"/>
    </source>
</evidence>
<dbReference type="STRING" id="225359.A0A2S4Q0Z1"/>
<evidence type="ECO:0000256" key="4">
    <source>
        <dbReference type="ARBA" id="ARBA00022454"/>
    </source>
</evidence>
<sequence>MIQPRADVLDKNDDPVSLELDDEIKVLRSQISTLRAQRSLQVSTILSFQSTLSNLRHLSEQKESSKHIDSILLSTANTQHEHNQTNLYRICATITSFTIQDPDPNAVNQGYLLALRFDISESGEFIRPYYVILNKPWNGEKNMMLSVYRHTLPPAIPLTTLAQKYLPSSKNQISVEVEATGEAPKQSLLNFSRALRRSIVAYHNRLSIINNLRTDFGLDGNDRKETIYDEEILLDLSATDSEIRNIRLEWTDGRVGKIVVDEDGEIKKCIVISEGNRDRATEKALYGGIQDLGENLREEFYKRVRSTSSTIVLD</sequence>
<keyword evidence="4" id="KW-0158">Chromosome</keyword>
<evidence type="ECO:0000313" key="7">
    <source>
        <dbReference type="EMBL" id="POS87917.1"/>
    </source>
</evidence>
<dbReference type="GO" id="GO:0005634">
    <property type="term" value="C:nucleus"/>
    <property type="evidence" value="ECO:0007669"/>
    <property type="project" value="UniProtKB-SubCell"/>
</dbReference>
<protein>
    <recommendedName>
        <fullName evidence="9">Cenp-O kinetochore centromere component</fullName>
    </recommendedName>
</protein>